<comment type="caution">
    <text evidence="2">The sequence shown here is derived from an EMBL/GenBank/DDBJ whole genome shotgun (WGS) entry which is preliminary data.</text>
</comment>
<gene>
    <name evidence="2" type="ORF">V5799_026288</name>
</gene>
<dbReference type="Proteomes" id="UP001321473">
    <property type="component" value="Unassembled WGS sequence"/>
</dbReference>
<dbReference type="InterPro" id="IPR018497">
    <property type="entry name" value="Peptidase_M13_C"/>
</dbReference>
<organism evidence="2 3">
    <name type="scientific">Amblyomma americanum</name>
    <name type="common">Lone star tick</name>
    <dbReference type="NCBI Taxonomy" id="6943"/>
    <lineage>
        <taxon>Eukaryota</taxon>
        <taxon>Metazoa</taxon>
        <taxon>Ecdysozoa</taxon>
        <taxon>Arthropoda</taxon>
        <taxon>Chelicerata</taxon>
        <taxon>Arachnida</taxon>
        <taxon>Acari</taxon>
        <taxon>Parasitiformes</taxon>
        <taxon>Ixodida</taxon>
        <taxon>Ixodoidea</taxon>
        <taxon>Ixodidae</taxon>
        <taxon>Amblyomminae</taxon>
        <taxon>Amblyomma</taxon>
    </lineage>
</organism>
<dbReference type="AlphaFoldDB" id="A0AAQ4DIZ9"/>
<evidence type="ECO:0000313" key="3">
    <source>
        <dbReference type="Proteomes" id="UP001321473"/>
    </source>
</evidence>
<dbReference type="EMBL" id="JARKHS020030094">
    <property type="protein sequence ID" value="KAK8762439.1"/>
    <property type="molecule type" value="Genomic_DNA"/>
</dbReference>
<dbReference type="Gene3D" id="3.40.390.10">
    <property type="entry name" value="Collagenase (Catalytic Domain)"/>
    <property type="match status" value="1"/>
</dbReference>
<feature type="domain" description="Peptidase M13 C-terminal" evidence="1">
    <location>
        <begin position="31"/>
        <end position="138"/>
    </location>
</feature>
<proteinExistence type="predicted"/>
<accession>A0AAQ4DIZ9</accession>
<evidence type="ECO:0000313" key="2">
    <source>
        <dbReference type="EMBL" id="KAK8762439.1"/>
    </source>
</evidence>
<evidence type="ECO:0000259" key="1">
    <source>
        <dbReference type="Pfam" id="PF01431"/>
    </source>
</evidence>
<dbReference type="Pfam" id="PF01431">
    <property type="entry name" value="Peptidase_M13"/>
    <property type="match status" value="1"/>
</dbReference>
<protein>
    <recommendedName>
        <fullName evidence="1">Peptidase M13 C-terminal domain-containing protein</fullName>
    </recommendedName>
</protein>
<name>A0AAQ4DIZ9_AMBAM</name>
<dbReference type="InterPro" id="IPR000718">
    <property type="entry name" value="Peptidase_M13"/>
</dbReference>
<reference evidence="2 3" key="1">
    <citation type="journal article" date="2023" name="Arcadia Sci">
        <title>De novo assembly of a long-read Amblyomma americanum tick genome.</title>
        <authorList>
            <person name="Chou S."/>
            <person name="Poskanzer K.E."/>
            <person name="Rollins M."/>
            <person name="Thuy-Boun P.S."/>
        </authorList>
    </citation>
    <scope>NUCLEOTIDE SEQUENCE [LARGE SCALE GENOMIC DNA]</scope>
    <source>
        <strain evidence="2">F_SG_1</strain>
        <tissue evidence="2">Salivary glands</tissue>
    </source>
</reference>
<dbReference type="InterPro" id="IPR024079">
    <property type="entry name" value="MetalloPept_cat_dom_sf"/>
</dbReference>
<dbReference type="PANTHER" id="PTHR11733:SF241">
    <property type="entry name" value="GH26575P-RELATED"/>
    <property type="match status" value="1"/>
</dbReference>
<keyword evidence="3" id="KW-1185">Reference proteome</keyword>
<dbReference type="GO" id="GO:0005886">
    <property type="term" value="C:plasma membrane"/>
    <property type="evidence" value="ECO:0007669"/>
    <property type="project" value="TreeGrafter"/>
</dbReference>
<dbReference type="PANTHER" id="PTHR11733">
    <property type="entry name" value="ZINC METALLOPROTEASE FAMILY M13 NEPRILYSIN-RELATED"/>
    <property type="match status" value="1"/>
</dbReference>
<dbReference type="PROSITE" id="PS51885">
    <property type="entry name" value="NEPRILYSIN"/>
    <property type="match status" value="1"/>
</dbReference>
<dbReference type="GO" id="GO:0004222">
    <property type="term" value="F:metalloendopeptidase activity"/>
    <property type="evidence" value="ECO:0007669"/>
    <property type="project" value="InterPro"/>
</dbReference>
<dbReference type="GO" id="GO:0016485">
    <property type="term" value="P:protein processing"/>
    <property type="evidence" value="ECO:0007669"/>
    <property type="project" value="TreeGrafter"/>
</dbReference>
<sequence>MWTFRVSYMFLLRLRVKPTVHLQAESNSRARTLDQTIDAEGFADYTGILLAREAFRRLADDRRTRTVPDVGLTADQVFFVAHCIKYCNADKVNRTRELGGAYWHDRSRCIVPLQNMPEFAQAFSCRRGDYMNPDNRCDFW</sequence>
<dbReference type="SUPFAM" id="SSF55486">
    <property type="entry name" value="Metalloproteases ('zincins'), catalytic domain"/>
    <property type="match status" value="1"/>
</dbReference>